<feature type="non-terminal residue" evidence="1">
    <location>
        <position position="1"/>
    </location>
</feature>
<comment type="caution">
    <text evidence="1">The sequence shown here is derived from an EMBL/GenBank/DDBJ whole genome shotgun (WGS) entry which is preliminary data.</text>
</comment>
<proteinExistence type="predicted"/>
<reference evidence="1 2" key="1">
    <citation type="submission" date="2017-12" db="EMBL/GenBank/DDBJ databases">
        <title>High-resolution comparative analysis of great ape genomes.</title>
        <authorList>
            <person name="Pollen A."/>
            <person name="Hastie A."/>
            <person name="Hormozdiari F."/>
            <person name="Dougherty M."/>
            <person name="Liu R."/>
            <person name="Chaisson M."/>
            <person name="Hoppe E."/>
            <person name="Hill C."/>
            <person name="Pang A."/>
            <person name="Hillier L."/>
            <person name="Baker C."/>
            <person name="Armstrong J."/>
            <person name="Shendure J."/>
            <person name="Paten B."/>
            <person name="Wilson R."/>
            <person name="Chao H."/>
            <person name="Schneider V."/>
            <person name="Ventura M."/>
            <person name="Kronenberg Z."/>
            <person name="Murali S."/>
            <person name="Gordon D."/>
            <person name="Cantsilieris S."/>
            <person name="Munson K."/>
            <person name="Nelson B."/>
            <person name="Raja A."/>
            <person name="Underwood J."/>
            <person name="Diekhans M."/>
            <person name="Fiddes I."/>
            <person name="Haussler D."/>
            <person name="Eichler E."/>
        </authorList>
    </citation>
    <scope>NUCLEOTIDE SEQUENCE [LARGE SCALE GENOMIC DNA]</scope>
    <source>
        <strain evidence="1">Yerkes chimp pedigree #C0471</strain>
    </source>
</reference>
<name>A0A2J8IL78_PANTR</name>
<dbReference type="EMBL" id="NBAG03000867">
    <property type="protein sequence ID" value="PNI11277.1"/>
    <property type="molecule type" value="Genomic_DNA"/>
</dbReference>
<evidence type="ECO:0000313" key="2">
    <source>
        <dbReference type="Proteomes" id="UP000236370"/>
    </source>
</evidence>
<dbReference type="Proteomes" id="UP000236370">
    <property type="component" value="Unassembled WGS sequence"/>
</dbReference>
<evidence type="ECO:0000313" key="1">
    <source>
        <dbReference type="EMBL" id="PNI11277.1"/>
    </source>
</evidence>
<gene>
    <name evidence="1" type="ORF">CK820_G0055719</name>
</gene>
<accession>A0A2J8IL78</accession>
<sequence length="35" mass="3915">YAPLPGRPDAFHRCIFLFCCREQPCCAGLRGFVAV</sequence>
<protein>
    <submittedName>
        <fullName evidence="1">PDCD2 isoform 13</fullName>
    </submittedName>
</protein>
<dbReference type="AlphaFoldDB" id="A0A2J8IL78"/>
<organism evidence="1 2">
    <name type="scientific">Pan troglodytes</name>
    <name type="common">Chimpanzee</name>
    <dbReference type="NCBI Taxonomy" id="9598"/>
    <lineage>
        <taxon>Eukaryota</taxon>
        <taxon>Metazoa</taxon>
        <taxon>Chordata</taxon>
        <taxon>Craniata</taxon>
        <taxon>Vertebrata</taxon>
        <taxon>Euteleostomi</taxon>
        <taxon>Mammalia</taxon>
        <taxon>Eutheria</taxon>
        <taxon>Euarchontoglires</taxon>
        <taxon>Primates</taxon>
        <taxon>Haplorrhini</taxon>
        <taxon>Catarrhini</taxon>
        <taxon>Hominidae</taxon>
        <taxon>Pan</taxon>
    </lineage>
</organism>